<sequence>MLLPLQQGKTGFSLCDHVCEHPKDPADSLIALQRKFTNNLEGPSSCFRGTVFSKGCLLALRSCLSACASGSLFILRMCSSQNSPGGATTAGDCQRKRCHVFLQLTLELLNGGTLENISGTGCSPLIRT</sequence>
<dbReference type="Proteomes" id="UP000694410">
    <property type="component" value="Unplaced"/>
</dbReference>
<keyword evidence="2" id="KW-1185">Reference proteome</keyword>
<reference evidence="1" key="1">
    <citation type="submission" date="2025-08" db="UniProtKB">
        <authorList>
            <consortium name="Ensembl"/>
        </authorList>
    </citation>
    <scope>IDENTIFICATION</scope>
</reference>
<evidence type="ECO:0000313" key="1">
    <source>
        <dbReference type="Ensembl" id="ENSCCEP00000027628.1"/>
    </source>
</evidence>
<protein>
    <submittedName>
        <fullName evidence="1">Uncharacterized protein</fullName>
    </submittedName>
</protein>
<evidence type="ECO:0000313" key="2">
    <source>
        <dbReference type="Proteomes" id="UP000694410"/>
    </source>
</evidence>
<accession>A0A8C0VTU2</accession>
<dbReference type="AlphaFoldDB" id="A0A8C0VTU2"/>
<proteinExistence type="predicted"/>
<name>A0A8C0VTU2_CYACU</name>
<organism evidence="1 2">
    <name type="scientific">Cyanistes caeruleus</name>
    <name type="common">Eurasian blue tit</name>
    <name type="synonym">Parus caeruleus</name>
    <dbReference type="NCBI Taxonomy" id="156563"/>
    <lineage>
        <taxon>Eukaryota</taxon>
        <taxon>Metazoa</taxon>
        <taxon>Chordata</taxon>
        <taxon>Craniata</taxon>
        <taxon>Vertebrata</taxon>
        <taxon>Euteleostomi</taxon>
        <taxon>Archelosauria</taxon>
        <taxon>Archosauria</taxon>
        <taxon>Dinosauria</taxon>
        <taxon>Saurischia</taxon>
        <taxon>Theropoda</taxon>
        <taxon>Coelurosauria</taxon>
        <taxon>Aves</taxon>
        <taxon>Neognathae</taxon>
        <taxon>Neoaves</taxon>
        <taxon>Telluraves</taxon>
        <taxon>Australaves</taxon>
        <taxon>Passeriformes</taxon>
        <taxon>Paridae</taxon>
        <taxon>Cyanistes</taxon>
    </lineage>
</organism>
<reference evidence="1" key="2">
    <citation type="submission" date="2025-09" db="UniProtKB">
        <authorList>
            <consortium name="Ensembl"/>
        </authorList>
    </citation>
    <scope>IDENTIFICATION</scope>
</reference>
<dbReference type="Ensembl" id="ENSCCET00000040947.1">
    <property type="protein sequence ID" value="ENSCCEP00000027628.1"/>
    <property type="gene ID" value="ENSCCEG00000024110.1"/>
</dbReference>